<gene>
    <name evidence="4" type="ORF">ACFL27_06875</name>
</gene>
<feature type="transmembrane region" description="Helical" evidence="2">
    <location>
        <begin position="164"/>
        <end position="182"/>
    </location>
</feature>
<feature type="transmembrane region" description="Helical" evidence="2">
    <location>
        <begin position="383"/>
        <end position="401"/>
    </location>
</feature>
<protein>
    <submittedName>
        <fullName evidence="4">DUF6754 domain-containing protein</fullName>
    </submittedName>
</protein>
<dbReference type="InterPro" id="IPR013783">
    <property type="entry name" value="Ig-like_fold"/>
</dbReference>
<accession>A0ABV6YV02</accession>
<evidence type="ECO:0000256" key="2">
    <source>
        <dbReference type="SAM" id="Phobius"/>
    </source>
</evidence>
<evidence type="ECO:0000313" key="5">
    <source>
        <dbReference type="Proteomes" id="UP001594351"/>
    </source>
</evidence>
<dbReference type="Gene3D" id="2.60.40.10">
    <property type="entry name" value="Immunoglobulins"/>
    <property type="match status" value="1"/>
</dbReference>
<keyword evidence="2" id="KW-0472">Membrane</keyword>
<name>A0ABV6YV02_UNCC1</name>
<comment type="caution">
    <text evidence="4">The sequence shown here is derived from an EMBL/GenBank/DDBJ whole genome shotgun (WGS) entry which is preliminary data.</text>
</comment>
<organism evidence="4 5">
    <name type="scientific">candidate division CSSED10-310 bacterium</name>
    <dbReference type="NCBI Taxonomy" id="2855610"/>
    <lineage>
        <taxon>Bacteria</taxon>
        <taxon>Bacteria division CSSED10-310</taxon>
    </lineage>
</organism>
<dbReference type="InterPro" id="IPR046642">
    <property type="entry name" value="DUF6754"/>
</dbReference>
<feature type="region of interest" description="Disordered" evidence="1">
    <location>
        <begin position="31"/>
        <end position="54"/>
    </location>
</feature>
<dbReference type="EMBL" id="JBHPBY010000065">
    <property type="protein sequence ID" value="MFC1849916.1"/>
    <property type="molecule type" value="Genomic_DNA"/>
</dbReference>
<feature type="domain" description="DUF6754" evidence="3">
    <location>
        <begin position="155"/>
        <end position="407"/>
    </location>
</feature>
<evidence type="ECO:0000313" key="4">
    <source>
        <dbReference type="EMBL" id="MFC1849916.1"/>
    </source>
</evidence>
<keyword evidence="5" id="KW-1185">Reference proteome</keyword>
<reference evidence="4 5" key="1">
    <citation type="submission" date="2024-09" db="EMBL/GenBank/DDBJ databases">
        <title>Laminarin stimulates single cell rates of sulfate reduction while oxygen inhibits transcriptomic activity in coastal marine sediment.</title>
        <authorList>
            <person name="Lindsay M."/>
            <person name="Orcutt B."/>
            <person name="Emerson D."/>
            <person name="Stepanauskas R."/>
            <person name="D'Angelo T."/>
        </authorList>
    </citation>
    <scope>NUCLEOTIDE SEQUENCE [LARGE SCALE GENOMIC DNA]</scope>
    <source>
        <strain evidence="4">SAG AM-311-K15</strain>
    </source>
</reference>
<evidence type="ECO:0000256" key="1">
    <source>
        <dbReference type="SAM" id="MobiDB-lite"/>
    </source>
</evidence>
<proteinExistence type="predicted"/>
<dbReference type="Proteomes" id="UP001594351">
    <property type="component" value="Unassembled WGS sequence"/>
</dbReference>
<dbReference type="Pfam" id="PF20539">
    <property type="entry name" value="DUF6754"/>
    <property type="match status" value="1"/>
</dbReference>
<keyword evidence="2" id="KW-1133">Transmembrane helix</keyword>
<sequence length="413" mass="45444">MNISAGKILLTIFTMQVLLFPSWTDMARADSEKNVDVNPESISQNSSKDKSETEPVLVLPKNIRVMDLPNDGGDAVLITWQVIPEAKTVWADWEMHLYRAQQSDGDYTLVGSVKAGQGKFEDHAASDGTEFYYKVEIQKNEHKVISDPFGPVVAAGSWFDTNRINALVFLIVFSVVILYFIGEARRGKDLYIRKVTGLAAVDEAVGRATEMGRKILYIPGIAEISEIQTVAGLSILGHIAKTAAEYSTRILVPNMDPLTYAVARELVQESYLSVGKPEAFREEDVFFITSAQFAYTAAVTGLMVREKPAANFFIGWFKAESLLLAETGQATGAIQIAGTAELDQLPFFVATCDYTLIGEELYAASAYMTRQPLLLGSIKGQDIAKAILIGVLIIGLATHFFDIDLIRNFLTMK</sequence>
<evidence type="ECO:0000259" key="3">
    <source>
        <dbReference type="Pfam" id="PF20539"/>
    </source>
</evidence>
<keyword evidence="2" id="KW-0812">Transmembrane</keyword>